<dbReference type="EMBL" id="QPKV01000003">
    <property type="protein sequence ID" value="RDC56674.1"/>
    <property type="molecule type" value="Genomic_DNA"/>
</dbReference>
<proteinExistence type="predicted"/>
<name>A0A369PVZ7_9SPHI</name>
<evidence type="ECO:0000313" key="1">
    <source>
        <dbReference type="EMBL" id="RDC56674.1"/>
    </source>
</evidence>
<organism evidence="1 2">
    <name type="scientific">Pedobacter chinensis</name>
    <dbReference type="NCBI Taxonomy" id="2282421"/>
    <lineage>
        <taxon>Bacteria</taxon>
        <taxon>Pseudomonadati</taxon>
        <taxon>Bacteroidota</taxon>
        <taxon>Sphingobacteriia</taxon>
        <taxon>Sphingobacteriales</taxon>
        <taxon>Sphingobacteriaceae</taxon>
        <taxon>Pedobacter</taxon>
    </lineage>
</organism>
<dbReference type="Proteomes" id="UP000253961">
    <property type="component" value="Unassembled WGS sequence"/>
</dbReference>
<dbReference type="RefSeq" id="WP_115401863.1">
    <property type="nucleotide sequence ID" value="NZ_QPKV01000003.1"/>
</dbReference>
<evidence type="ECO:0008006" key="3">
    <source>
        <dbReference type="Google" id="ProtNLM"/>
    </source>
</evidence>
<comment type="caution">
    <text evidence="1">The sequence shown here is derived from an EMBL/GenBank/DDBJ whole genome shotgun (WGS) entry which is preliminary data.</text>
</comment>
<protein>
    <recommendedName>
        <fullName evidence="3">Spore coat protein CotH</fullName>
    </recommendedName>
</protein>
<evidence type="ECO:0000313" key="2">
    <source>
        <dbReference type="Proteomes" id="UP000253961"/>
    </source>
</evidence>
<sequence length="363" mass="41993">MVKGLSGEVLLNSPAKLRGRGNSTWLMDKKPYRLKLNKSESLLGMPSSKTLVLLANYADKSLLRNELAFEVSRMFEMAFTPQSRYIDLFLNGSCIGNYLLTASIAEGKDKVDVVPPKMPMNGIGGYLLEVTGYNQNDPIIFKTGFDVNIAIKYPDEKEITSEQIAYIKSHYQKFENVISVQNVQDMELRYQQLLDVNSIIDFYLINEILANPDLFWSIYMYKKYDDDKLYTGPIWDFDIAANNDTNVGDVVNTLAYNFALRYATNNWFSRLMTLPSFRSKIKERWNLRKARIETLPSLVDQLAVKLKFSQNQNFQRWDILEKRVYRELQIGGSYSAETALLKTFLTKRIAWLNKEFNSSYYSQ</sequence>
<accession>A0A369PVZ7</accession>
<reference evidence="1 2" key="1">
    <citation type="submission" date="2018-07" db="EMBL/GenBank/DDBJ databases">
        <title>Pedobacter sp. nov., isolated from soil.</title>
        <authorList>
            <person name="Zhou L.Y."/>
            <person name="Du Z.J."/>
        </authorList>
    </citation>
    <scope>NUCLEOTIDE SEQUENCE [LARGE SCALE GENOMIC DNA]</scope>
    <source>
        <strain evidence="1 2">JDX94</strain>
    </source>
</reference>
<dbReference type="AlphaFoldDB" id="A0A369PVZ7"/>
<dbReference type="OrthoDB" id="9803752at2"/>
<dbReference type="InterPro" id="IPR014867">
    <property type="entry name" value="Spore_coat_CotH_CotH2/3/7"/>
</dbReference>
<gene>
    <name evidence="1" type="ORF">DU508_05545</name>
</gene>
<dbReference type="Pfam" id="PF08757">
    <property type="entry name" value="CotH"/>
    <property type="match status" value="1"/>
</dbReference>
<keyword evidence="2" id="KW-1185">Reference proteome</keyword>